<dbReference type="PANTHER" id="PTHR33657:SF8">
    <property type="entry name" value="DOMAIN PROTEIN, PUTATIVE (AFU_ORTHOLOGUE AFUA_5G00600)-RELATED"/>
    <property type="match status" value="1"/>
</dbReference>
<dbReference type="InterPro" id="IPR008701">
    <property type="entry name" value="NPP1"/>
</dbReference>
<reference evidence="7" key="1">
    <citation type="submission" date="2014-09" db="EMBL/GenBank/DDBJ databases">
        <authorList>
            <person name="Sharma Rahul"/>
            <person name="Thines Marco"/>
        </authorList>
    </citation>
    <scope>NUCLEOTIDE SEQUENCE [LARGE SCALE GENOMIC DNA]</scope>
</reference>
<evidence type="ECO:0000313" key="7">
    <source>
        <dbReference type="Proteomes" id="UP000054928"/>
    </source>
</evidence>
<dbReference type="OMA" id="IHIAACK"/>
<sequence length="242" mass="28075">MLSLVLFLVACFNVAHADDEQRSMIHKVQYDEIEPLPVVARDSLINSIALNFHPMLFVSSGCHPYPAVDKHGYISNGLGVSHLFTDCMDSPKGSQVYGRAFEFKGHLAIMYTWYFPRDFMSAPFYIGHRHGWEHAIFWFGAYRKNPRLLAVTVESTFGYKTYAPPSSENMHGDHFKLEYTTLIVTHHYLTASERTGEFQNLVMWNSMNERARYSLNHKVSHNFDPPIRDERFFHALRNSFPF</sequence>
<dbReference type="OrthoDB" id="4846271at2759"/>
<evidence type="ECO:0000313" key="6">
    <source>
        <dbReference type="EMBL" id="CEG37612.1"/>
    </source>
</evidence>
<proteinExistence type="inferred from homology"/>
<comment type="subcellular location">
    <subcellularLocation>
        <location evidence="1">Secreted</location>
    </subcellularLocation>
</comment>
<organism evidence="6 7">
    <name type="scientific">Plasmopara halstedii</name>
    <name type="common">Downy mildew of sunflower</name>
    <dbReference type="NCBI Taxonomy" id="4781"/>
    <lineage>
        <taxon>Eukaryota</taxon>
        <taxon>Sar</taxon>
        <taxon>Stramenopiles</taxon>
        <taxon>Oomycota</taxon>
        <taxon>Peronosporomycetes</taxon>
        <taxon>Peronosporales</taxon>
        <taxon>Peronosporaceae</taxon>
        <taxon>Plasmopara</taxon>
    </lineage>
</organism>
<comment type="similarity">
    <text evidence="2">Belongs to the Necrosis inducing protein (NPP1) family.</text>
</comment>
<evidence type="ECO:0000256" key="5">
    <source>
        <dbReference type="SAM" id="SignalP"/>
    </source>
</evidence>
<dbReference type="RefSeq" id="XP_024573981.1">
    <property type="nucleotide sequence ID" value="XM_024722956.1"/>
</dbReference>
<dbReference type="PIRSF" id="PIRSF029958">
    <property type="entry name" value="Necrosis-inducing_protein"/>
    <property type="match status" value="1"/>
</dbReference>
<accession>A0A0P1AA39</accession>
<dbReference type="GeneID" id="36400446"/>
<name>A0A0P1AA39_PLAHL</name>
<keyword evidence="7" id="KW-1185">Reference proteome</keyword>
<keyword evidence="3" id="KW-0964">Secreted</keyword>
<evidence type="ECO:0000256" key="1">
    <source>
        <dbReference type="ARBA" id="ARBA00004613"/>
    </source>
</evidence>
<dbReference type="GO" id="GO:0005576">
    <property type="term" value="C:extracellular region"/>
    <property type="evidence" value="ECO:0007669"/>
    <property type="project" value="UniProtKB-SubCell"/>
</dbReference>
<protein>
    <submittedName>
        <fullName evidence="6">RxLR-like protein</fullName>
    </submittedName>
</protein>
<feature type="signal peptide" evidence="5">
    <location>
        <begin position="1"/>
        <end position="17"/>
    </location>
</feature>
<evidence type="ECO:0000256" key="4">
    <source>
        <dbReference type="ARBA" id="ARBA00023026"/>
    </source>
</evidence>
<dbReference type="AlphaFoldDB" id="A0A0P1AA39"/>
<evidence type="ECO:0000256" key="3">
    <source>
        <dbReference type="ARBA" id="ARBA00022525"/>
    </source>
</evidence>
<dbReference type="EMBL" id="CCYD01000288">
    <property type="protein sequence ID" value="CEG37612.1"/>
    <property type="molecule type" value="Genomic_DNA"/>
</dbReference>
<evidence type="ECO:0000256" key="2">
    <source>
        <dbReference type="ARBA" id="ARBA00009520"/>
    </source>
</evidence>
<dbReference type="STRING" id="4781.A0A0P1AA39"/>
<keyword evidence="4" id="KW-0843">Virulence</keyword>
<dbReference type="Pfam" id="PF05630">
    <property type="entry name" value="NPP1"/>
    <property type="match status" value="1"/>
</dbReference>
<dbReference type="Proteomes" id="UP000054928">
    <property type="component" value="Unassembled WGS sequence"/>
</dbReference>
<keyword evidence="5" id="KW-0732">Signal</keyword>
<feature type="chain" id="PRO_5006058502" evidence="5">
    <location>
        <begin position="18"/>
        <end position="242"/>
    </location>
</feature>
<dbReference type="PANTHER" id="PTHR33657">
    <property type="entry name" value="DOMAIN PROTEIN, PUTATIVE (AFU_ORTHOLOGUE AFUA_5G00600)-RELATED"/>
    <property type="match status" value="1"/>
</dbReference>